<proteinExistence type="predicted"/>
<dbReference type="InterPro" id="IPR006665">
    <property type="entry name" value="OmpA-like"/>
</dbReference>
<dbReference type="PRINTS" id="PR01021">
    <property type="entry name" value="OMPADOMAIN"/>
</dbReference>
<dbReference type="InterPro" id="IPR008969">
    <property type="entry name" value="CarboxyPept-like_regulatory"/>
</dbReference>
<evidence type="ECO:0000313" key="7">
    <source>
        <dbReference type="Proteomes" id="UP000659388"/>
    </source>
</evidence>
<dbReference type="InterPro" id="IPR050330">
    <property type="entry name" value="Bact_OuterMem_StrucFunc"/>
</dbReference>
<dbReference type="RefSeq" id="WP_202246163.1">
    <property type="nucleotide sequence ID" value="NZ_JAESIY010000012.1"/>
</dbReference>
<sequence>MIKNFCVLFLMSVISTLGLGQSQDKNILAAVNSQYDEINPVLSPDGQKLYFTRRNHPSNIGGIRDEGDIWVSALTDDHQWSEPQNVKELNNRNWNGVIGFEDNGETIILHNHYKEENGLVRTQGISKAKKTRKGWSAPQDVQIPYFKNLSDNPGGYLSKDGQVLVLSLESYGTRGAEDIYVCLRKPDGSWADPKNLGDVINTKFQEFTPYISEDNKTLYFASNGHGGKGSSDIFVSERLDNTWQNWSRPQALQALNTKGRETGYRPYDDFALYASTINSDGYSDIRFYTEKPIDSIMMAQPQMEQEPVVQITEVTEVPEATANEVTMYGKVLNKVNSQSINAIVTISGKELEFKKEVTTAAENGYYSVNIPASGKYQVRVDAPGYISQRENLEVNTGEMKLVEINYDLQPISVGTKVNLKNVLFEQSKPTILESSFQELDLVVDLMRQNPDMKIRLEGHTDNRGIPKYNVKLSKARVEAVKEYLVDHGIASKRISGKGYGGSKPIADNDDPMTRKLNRRVEFTITKN</sequence>
<dbReference type="InterPro" id="IPR011659">
    <property type="entry name" value="WD40"/>
</dbReference>
<evidence type="ECO:0000259" key="5">
    <source>
        <dbReference type="PROSITE" id="PS51123"/>
    </source>
</evidence>
<comment type="subcellular location">
    <subcellularLocation>
        <location evidence="1">Cell outer membrane</location>
    </subcellularLocation>
</comment>
<organism evidence="6 7">
    <name type="scientific">Fulvivirga sediminis</name>
    <dbReference type="NCBI Taxonomy" id="2803949"/>
    <lineage>
        <taxon>Bacteria</taxon>
        <taxon>Pseudomonadati</taxon>
        <taxon>Bacteroidota</taxon>
        <taxon>Cytophagia</taxon>
        <taxon>Cytophagales</taxon>
        <taxon>Fulvivirgaceae</taxon>
        <taxon>Fulvivirga</taxon>
    </lineage>
</organism>
<feature type="domain" description="OmpA-like" evidence="5">
    <location>
        <begin position="413"/>
        <end position="527"/>
    </location>
</feature>
<dbReference type="InterPro" id="IPR006664">
    <property type="entry name" value="OMP_bac"/>
</dbReference>
<dbReference type="PANTHER" id="PTHR30329">
    <property type="entry name" value="STATOR ELEMENT OF FLAGELLAR MOTOR COMPLEX"/>
    <property type="match status" value="1"/>
</dbReference>
<evidence type="ECO:0000313" key="6">
    <source>
        <dbReference type="EMBL" id="MBL3658371.1"/>
    </source>
</evidence>
<dbReference type="PROSITE" id="PS51123">
    <property type="entry name" value="OMPA_2"/>
    <property type="match status" value="1"/>
</dbReference>
<gene>
    <name evidence="6" type="ORF">JL102_19625</name>
</gene>
<dbReference type="Pfam" id="PF07676">
    <property type="entry name" value="PD40"/>
    <property type="match status" value="2"/>
</dbReference>
<dbReference type="AlphaFoldDB" id="A0A937F8P3"/>
<dbReference type="GO" id="GO:0009279">
    <property type="term" value="C:cell outer membrane"/>
    <property type="evidence" value="ECO:0007669"/>
    <property type="project" value="UniProtKB-SubCell"/>
</dbReference>
<dbReference type="EMBL" id="JAESIY010000012">
    <property type="protein sequence ID" value="MBL3658371.1"/>
    <property type="molecule type" value="Genomic_DNA"/>
</dbReference>
<dbReference type="Proteomes" id="UP000659388">
    <property type="component" value="Unassembled WGS sequence"/>
</dbReference>
<keyword evidence="7" id="KW-1185">Reference proteome</keyword>
<dbReference type="SUPFAM" id="SSF49464">
    <property type="entry name" value="Carboxypeptidase regulatory domain-like"/>
    <property type="match status" value="1"/>
</dbReference>
<dbReference type="Pfam" id="PF00691">
    <property type="entry name" value="OmpA"/>
    <property type="match status" value="1"/>
</dbReference>
<comment type="caution">
    <text evidence="6">The sequence shown here is derived from an EMBL/GenBank/DDBJ whole genome shotgun (WGS) entry which is preliminary data.</text>
</comment>
<dbReference type="InterPro" id="IPR036737">
    <property type="entry name" value="OmpA-like_sf"/>
</dbReference>
<dbReference type="Gene3D" id="2.60.40.1120">
    <property type="entry name" value="Carboxypeptidase-like, regulatory domain"/>
    <property type="match status" value="1"/>
</dbReference>
<reference evidence="6" key="1">
    <citation type="submission" date="2021-01" db="EMBL/GenBank/DDBJ databases">
        <title>Fulvivirga kasyanovii gen. nov., sp nov., a novel member of the phylum Bacteroidetes isolated from seawater in a mussel farm.</title>
        <authorList>
            <person name="Zhao L.-H."/>
            <person name="Wang Z.-J."/>
        </authorList>
    </citation>
    <scope>NUCLEOTIDE SEQUENCE</scope>
    <source>
        <strain evidence="6">2943</strain>
    </source>
</reference>
<accession>A0A937F8P3</accession>
<evidence type="ECO:0000256" key="2">
    <source>
        <dbReference type="ARBA" id="ARBA00023136"/>
    </source>
</evidence>
<evidence type="ECO:0000256" key="1">
    <source>
        <dbReference type="ARBA" id="ARBA00004442"/>
    </source>
</evidence>
<name>A0A937F8P3_9BACT</name>
<dbReference type="SUPFAM" id="SSF103088">
    <property type="entry name" value="OmpA-like"/>
    <property type="match status" value="1"/>
</dbReference>
<dbReference type="PANTHER" id="PTHR30329:SF21">
    <property type="entry name" value="LIPOPROTEIN YIAD-RELATED"/>
    <property type="match status" value="1"/>
</dbReference>
<evidence type="ECO:0000256" key="3">
    <source>
        <dbReference type="ARBA" id="ARBA00023237"/>
    </source>
</evidence>
<keyword evidence="2 4" id="KW-0472">Membrane</keyword>
<dbReference type="CDD" id="cd07185">
    <property type="entry name" value="OmpA_C-like"/>
    <property type="match status" value="1"/>
</dbReference>
<dbReference type="Gene3D" id="3.30.1330.60">
    <property type="entry name" value="OmpA-like domain"/>
    <property type="match status" value="1"/>
</dbReference>
<keyword evidence="3" id="KW-0998">Cell outer membrane</keyword>
<protein>
    <submittedName>
        <fullName evidence="6">OmpA family protein</fullName>
    </submittedName>
</protein>
<dbReference type="SUPFAM" id="SSF82171">
    <property type="entry name" value="DPP6 N-terminal domain-like"/>
    <property type="match status" value="1"/>
</dbReference>
<evidence type="ECO:0000256" key="4">
    <source>
        <dbReference type="PROSITE-ProRule" id="PRU00473"/>
    </source>
</evidence>